<feature type="compositionally biased region" description="Basic and acidic residues" evidence="1">
    <location>
        <begin position="120"/>
        <end position="129"/>
    </location>
</feature>
<protein>
    <submittedName>
        <fullName evidence="2">Uncharacterized protein</fullName>
    </submittedName>
</protein>
<dbReference type="Proteomes" id="UP001459277">
    <property type="component" value="Unassembled WGS sequence"/>
</dbReference>
<accession>A0AAW2CE84</accession>
<feature type="region of interest" description="Disordered" evidence="1">
    <location>
        <begin position="91"/>
        <end position="153"/>
    </location>
</feature>
<sequence>MVRCDIRTVQYDDRTVKCEKKKGTIEYDKITIKSDVGTGQCDNETVKYEKKNKLLKPPELAPSFSISSKPYRTVVEVNRVSQTTFSTLRGVNHSTTKGSLFETADPDPESDQDLMVMEADENRITDRDGSGSNPKRRRVLCGNRSRRNRFGIP</sequence>
<evidence type="ECO:0000313" key="3">
    <source>
        <dbReference type="Proteomes" id="UP001459277"/>
    </source>
</evidence>
<comment type="caution">
    <text evidence="2">The sequence shown here is derived from an EMBL/GenBank/DDBJ whole genome shotgun (WGS) entry which is preliminary data.</text>
</comment>
<gene>
    <name evidence="2" type="ORF">SO802_019991</name>
</gene>
<name>A0AAW2CE84_9ROSI</name>
<evidence type="ECO:0000313" key="2">
    <source>
        <dbReference type="EMBL" id="KAK9995305.1"/>
    </source>
</evidence>
<keyword evidence="3" id="KW-1185">Reference proteome</keyword>
<evidence type="ECO:0000256" key="1">
    <source>
        <dbReference type="SAM" id="MobiDB-lite"/>
    </source>
</evidence>
<feature type="compositionally biased region" description="Basic residues" evidence="1">
    <location>
        <begin position="134"/>
        <end position="153"/>
    </location>
</feature>
<reference evidence="2 3" key="1">
    <citation type="submission" date="2024-01" db="EMBL/GenBank/DDBJ databases">
        <title>A telomere-to-telomere, gap-free genome of sweet tea (Lithocarpus litseifolius).</title>
        <authorList>
            <person name="Zhou J."/>
        </authorList>
    </citation>
    <scope>NUCLEOTIDE SEQUENCE [LARGE SCALE GENOMIC DNA]</scope>
    <source>
        <strain evidence="2">Zhou-2022a</strain>
        <tissue evidence="2">Leaf</tissue>
    </source>
</reference>
<organism evidence="2 3">
    <name type="scientific">Lithocarpus litseifolius</name>
    <dbReference type="NCBI Taxonomy" id="425828"/>
    <lineage>
        <taxon>Eukaryota</taxon>
        <taxon>Viridiplantae</taxon>
        <taxon>Streptophyta</taxon>
        <taxon>Embryophyta</taxon>
        <taxon>Tracheophyta</taxon>
        <taxon>Spermatophyta</taxon>
        <taxon>Magnoliopsida</taxon>
        <taxon>eudicotyledons</taxon>
        <taxon>Gunneridae</taxon>
        <taxon>Pentapetalae</taxon>
        <taxon>rosids</taxon>
        <taxon>fabids</taxon>
        <taxon>Fagales</taxon>
        <taxon>Fagaceae</taxon>
        <taxon>Lithocarpus</taxon>
    </lineage>
</organism>
<dbReference type="AlphaFoldDB" id="A0AAW2CE84"/>
<dbReference type="EMBL" id="JAZDWU010000007">
    <property type="protein sequence ID" value="KAK9995305.1"/>
    <property type="molecule type" value="Genomic_DNA"/>
</dbReference>
<proteinExistence type="predicted"/>